<feature type="binding site" evidence="9">
    <location>
        <position position="148"/>
    </location>
    <ligand>
        <name>1-deoxy-D-xylulose 5-phosphate</name>
        <dbReference type="ChEBI" id="CHEBI:57792"/>
    </ligand>
</feature>
<feature type="binding site" evidence="9">
    <location>
        <position position="120"/>
    </location>
    <ligand>
        <name>NADPH</name>
        <dbReference type="ChEBI" id="CHEBI:57783"/>
    </ligand>
</feature>
<feature type="binding site" evidence="9">
    <location>
        <position position="9"/>
    </location>
    <ligand>
        <name>NADPH</name>
        <dbReference type="ChEBI" id="CHEBI:57783"/>
    </ligand>
</feature>
<feature type="binding site" evidence="9">
    <location>
        <position position="122"/>
    </location>
    <ligand>
        <name>NADPH</name>
        <dbReference type="ChEBI" id="CHEBI:57783"/>
    </ligand>
</feature>
<reference evidence="14" key="1">
    <citation type="submission" date="2016-10" db="EMBL/GenBank/DDBJ databases">
        <authorList>
            <person name="Varghese N."/>
            <person name="Submissions S."/>
        </authorList>
    </citation>
    <scope>NUCLEOTIDE SEQUENCE [LARGE SCALE GENOMIC DNA]</scope>
    <source>
        <strain evidence="14">DSM 1565</strain>
    </source>
</reference>
<dbReference type="FunFam" id="3.40.50.720:FF:000045">
    <property type="entry name" value="1-deoxy-D-xylulose 5-phosphate reductoisomerase"/>
    <property type="match status" value="1"/>
</dbReference>
<evidence type="ECO:0000313" key="14">
    <source>
        <dbReference type="Proteomes" id="UP000199423"/>
    </source>
</evidence>
<dbReference type="NCBIfam" id="NF009114">
    <property type="entry name" value="PRK12464.1"/>
    <property type="match status" value="1"/>
</dbReference>
<dbReference type="GO" id="GO:0030604">
    <property type="term" value="F:1-deoxy-D-xylulose-5-phosphate reductoisomerase activity"/>
    <property type="evidence" value="ECO:0007669"/>
    <property type="project" value="UniProtKB-UniRule"/>
</dbReference>
<feature type="binding site" evidence="9">
    <location>
        <position position="11"/>
    </location>
    <ligand>
        <name>NADPH</name>
        <dbReference type="ChEBI" id="CHEBI:57783"/>
    </ligand>
</feature>
<dbReference type="Proteomes" id="UP000199423">
    <property type="component" value="Unassembled WGS sequence"/>
</dbReference>
<dbReference type="Pfam" id="PF08436">
    <property type="entry name" value="DXP_redisom_C"/>
    <property type="match status" value="1"/>
</dbReference>
<feature type="binding site" evidence="9">
    <location>
        <position position="213"/>
    </location>
    <ligand>
        <name>1-deoxy-D-xylulose 5-phosphate</name>
        <dbReference type="ChEBI" id="CHEBI:57792"/>
    </ligand>
</feature>
<dbReference type="Pfam" id="PF13288">
    <property type="entry name" value="DXPR_C"/>
    <property type="match status" value="1"/>
</dbReference>
<evidence type="ECO:0000259" key="11">
    <source>
        <dbReference type="Pfam" id="PF08436"/>
    </source>
</evidence>
<feature type="binding site" evidence="9">
    <location>
        <position position="195"/>
    </location>
    <ligand>
        <name>1-deoxy-D-xylulose 5-phosphate</name>
        <dbReference type="ChEBI" id="CHEBI:57792"/>
    </ligand>
</feature>
<feature type="binding site" evidence="9">
    <location>
        <position position="10"/>
    </location>
    <ligand>
        <name>NADPH</name>
        <dbReference type="ChEBI" id="CHEBI:57783"/>
    </ligand>
</feature>
<feature type="binding site" evidence="9">
    <location>
        <position position="217"/>
    </location>
    <ligand>
        <name>Mn(2+)</name>
        <dbReference type="ChEBI" id="CHEBI:29035"/>
    </ligand>
</feature>
<dbReference type="STRING" id="51670.SAMN04488557_2037"/>
<dbReference type="SUPFAM" id="SSF69055">
    <property type="entry name" value="1-deoxy-D-xylulose-5-phosphate reductoisomerase, C-terminal domain"/>
    <property type="match status" value="1"/>
</dbReference>
<evidence type="ECO:0000259" key="12">
    <source>
        <dbReference type="Pfam" id="PF13288"/>
    </source>
</evidence>
<dbReference type="PANTHER" id="PTHR30525:SF0">
    <property type="entry name" value="1-DEOXY-D-XYLULOSE 5-PHOSPHATE REDUCTOISOMERASE, CHLOROPLASTIC"/>
    <property type="match status" value="1"/>
</dbReference>
<dbReference type="EMBL" id="FPCH01000002">
    <property type="protein sequence ID" value="SFV33564.1"/>
    <property type="molecule type" value="Genomic_DNA"/>
</dbReference>
<name>A0A1I7NFX1_9HYPH</name>
<comment type="cofactor">
    <cofactor evidence="9">
        <name>Mg(2+)</name>
        <dbReference type="ChEBI" id="CHEBI:18420"/>
    </cofactor>
    <cofactor evidence="9">
        <name>Mn(2+)</name>
        <dbReference type="ChEBI" id="CHEBI:29035"/>
    </cofactor>
</comment>
<dbReference type="Gene3D" id="3.40.50.720">
    <property type="entry name" value="NAD(P)-binding Rossmann-like Domain"/>
    <property type="match status" value="1"/>
</dbReference>
<feature type="binding site" evidence="9">
    <location>
        <position position="201"/>
    </location>
    <ligand>
        <name>NADPH</name>
        <dbReference type="ChEBI" id="CHEBI:57783"/>
    </ligand>
</feature>
<keyword evidence="3 9" id="KW-0479">Metal-binding</keyword>
<dbReference type="SUPFAM" id="SSF51735">
    <property type="entry name" value="NAD(P)-binding Rossmann-fold domains"/>
    <property type="match status" value="1"/>
</dbReference>
<dbReference type="UniPathway" id="UPA00056">
    <property type="reaction ID" value="UER00092"/>
</dbReference>
<dbReference type="EC" id="1.1.1.267" evidence="9"/>
<dbReference type="AlphaFoldDB" id="A0A1I7NFX1"/>
<comment type="similarity">
    <text evidence="2 9">Belongs to the DXR family.</text>
</comment>
<comment type="function">
    <text evidence="9">Catalyzes the NADPH-dependent rearrangement and reduction of 1-deoxy-D-xylulose-5-phosphate (DXP) to 2-C-methyl-D-erythritol 4-phosphate (MEP).</text>
</comment>
<proteinExistence type="inferred from homology"/>
<dbReference type="PIRSF" id="PIRSF006205">
    <property type="entry name" value="Dxp_reductismrs"/>
    <property type="match status" value="1"/>
</dbReference>
<keyword evidence="9" id="KW-0460">Magnesium</keyword>
<feature type="domain" description="1-deoxy-D-xylulose 5-phosphate reductoisomerase N-terminal" evidence="10">
    <location>
        <begin position="3"/>
        <end position="128"/>
    </location>
</feature>
<keyword evidence="14" id="KW-1185">Reference proteome</keyword>
<gene>
    <name evidence="9" type="primary">dxr</name>
    <name evidence="13" type="ORF">SAMN04488557_2037</name>
</gene>
<feature type="domain" description="DXP reductoisomerase C-terminal" evidence="12">
    <location>
        <begin position="257"/>
        <end position="376"/>
    </location>
</feature>
<keyword evidence="7 9" id="KW-0414">Isoprene biosynthesis</keyword>
<dbReference type="InterPro" id="IPR013644">
    <property type="entry name" value="DXP_reductoisomerase_C"/>
</dbReference>
<dbReference type="InterPro" id="IPR026877">
    <property type="entry name" value="DXPR_C"/>
</dbReference>
<evidence type="ECO:0000256" key="3">
    <source>
        <dbReference type="ARBA" id="ARBA00022723"/>
    </source>
</evidence>
<evidence type="ECO:0000256" key="1">
    <source>
        <dbReference type="ARBA" id="ARBA00005094"/>
    </source>
</evidence>
<dbReference type="SUPFAM" id="SSF55347">
    <property type="entry name" value="Glyceraldehyde-3-phosphate dehydrogenase-like, C-terminal domain"/>
    <property type="match status" value="1"/>
</dbReference>
<dbReference type="GO" id="GO:0030145">
    <property type="term" value="F:manganese ion binding"/>
    <property type="evidence" value="ECO:0007669"/>
    <property type="project" value="TreeGrafter"/>
</dbReference>
<evidence type="ECO:0000256" key="6">
    <source>
        <dbReference type="ARBA" id="ARBA00023211"/>
    </source>
</evidence>
<comment type="pathway">
    <text evidence="1 9">Isoprenoid biosynthesis; isopentenyl diphosphate biosynthesis via DXP pathway; isopentenyl diphosphate from 1-deoxy-D-xylulose 5-phosphate: step 1/6.</text>
</comment>
<comment type="caution">
    <text evidence="9">Lacks conserved residue(s) required for the propagation of feature annotation.</text>
</comment>
<organism evidence="13 14">
    <name type="scientific">Hyphomicrobium facile</name>
    <dbReference type="NCBI Taxonomy" id="51670"/>
    <lineage>
        <taxon>Bacteria</taxon>
        <taxon>Pseudomonadati</taxon>
        <taxon>Pseudomonadota</taxon>
        <taxon>Alphaproteobacteria</taxon>
        <taxon>Hyphomicrobiales</taxon>
        <taxon>Hyphomicrobiaceae</taxon>
        <taxon>Hyphomicrobium</taxon>
    </lineage>
</organism>
<feature type="binding site" evidence="9">
    <location>
        <position position="12"/>
    </location>
    <ligand>
        <name>NADPH</name>
        <dbReference type="ChEBI" id="CHEBI:57783"/>
    </ligand>
</feature>
<feature type="binding site" evidence="9">
    <location>
        <position position="214"/>
    </location>
    <ligand>
        <name>1-deoxy-D-xylulose 5-phosphate</name>
        <dbReference type="ChEBI" id="CHEBI:57792"/>
    </ligand>
</feature>
<feature type="binding site" evidence="9">
    <location>
        <position position="217"/>
    </location>
    <ligand>
        <name>1-deoxy-D-xylulose 5-phosphate</name>
        <dbReference type="ChEBI" id="CHEBI:57792"/>
    </ligand>
</feature>
<evidence type="ECO:0000313" key="13">
    <source>
        <dbReference type="EMBL" id="SFV33564.1"/>
    </source>
</evidence>
<dbReference type="InterPro" id="IPR013512">
    <property type="entry name" value="DXP_reductoisomerase_N"/>
</dbReference>
<dbReference type="HAMAP" id="MF_00183">
    <property type="entry name" value="DXP_reductoisom"/>
    <property type="match status" value="1"/>
</dbReference>
<evidence type="ECO:0000256" key="4">
    <source>
        <dbReference type="ARBA" id="ARBA00022857"/>
    </source>
</evidence>
<feature type="binding site" evidence="9">
    <location>
        <position position="146"/>
    </location>
    <ligand>
        <name>Mn(2+)</name>
        <dbReference type="ChEBI" id="CHEBI:29035"/>
    </ligand>
</feature>
<feature type="domain" description="1-deoxy-D-xylulose 5-phosphate reductoisomerase C-terminal" evidence="11">
    <location>
        <begin position="142"/>
        <end position="225"/>
    </location>
</feature>
<dbReference type="InterPro" id="IPR036291">
    <property type="entry name" value="NAD(P)-bd_dom_sf"/>
</dbReference>
<evidence type="ECO:0000256" key="9">
    <source>
        <dbReference type="HAMAP-Rule" id="MF_00183"/>
    </source>
</evidence>
<keyword evidence="4 9" id="KW-0521">NADP</keyword>
<feature type="binding site" evidence="9">
    <location>
        <position position="148"/>
    </location>
    <ligand>
        <name>Mn(2+)</name>
        <dbReference type="ChEBI" id="CHEBI:29035"/>
    </ligand>
</feature>
<dbReference type="InterPro" id="IPR003821">
    <property type="entry name" value="DXP_reductoisomerase"/>
</dbReference>
<evidence type="ECO:0000256" key="5">
    <source>
        <dbReference type="ARBA" id="ARBA00023002"/>
    </source>
</evidence>
<dbReference type="GO" id="GO:0070402">
    <property type="term" value="F:NADPH binding"/>
    <property type="evidence" value="ECO:0007669"/>
    <property type="project" value="InterPro"/>
</dbReference>
<evidence type="ECO:0000259" key="10">
    <source>
        <dbReference type="Pfam" id="PF02670"/>
    </source>
</evidence>
<sequence>MRLTVLGATGSVGKSTLDLVGRTPERFEIVALTAQSNAQELADLARLHKAKLAVIGDESRLGELREALAGTGIRTAGGASALVEAALEPADCVMAAIVGAAGLRPTFAAASQGSRVALANKECLVSAGHVFTSAVARSGAELLPVDSEHSAAFQALAGADPDSIEKIVLTASGGPFRNWTHEQIATATPEQALKHPNWSMGAKITIDSASLMNKGLELIEAFHLFPVSVDALDCIVHPQSIVHCLVSYVDGSVLAQLAAPDMRTPIAVALAWPDRMIAPTEKLDLARLATLTFEPPDETRFPALRVARAAMRRGDTAPAVLNAANEIAVKAFLDRRIKFLDIAALVEDTLDAAERQGAICPAETLDDILAVDELARYLSEDKLSGY</sequence>
<feature type="binding site" evidence="9">
    <location>
        <position position="37"/>
    </location>
    <ligand>
        <name>NADPH</name>
        <dbReference type="ChEBI" id="CHEBI:57783"/>
    </ligand>
</feature>
<keyword evidence="6 9" id="KW-0464">Manganese</keyword>
<dbReference type="GO" id="GO:0051484">
    <property type="term" value="P:isopentenyl diphosphate biosynthetic process, methylerythritol 4-phosphate pathway involved in terpenoid biosynthetic process"/>
    <property type="evidence" value="ECO:0007669"/>
    <property type="project" value="UniProtKB-ARBA"/>
</dbReference>
<dbReference type="InterPro" id="IPR036169">
    <property type="entry name" value="DXPR_C_sf"/>
</dbReference>
<evidence type="ECO:0000256" key="2">
    <source>
        <dbReference type="ARBA" id="ARBA00006825"/>
    </source>
</evidence>
<keyword evidence="5 9" id="KW-0560">Oxidoreductase</keyword>
<feature type="binding site" evidence="9">
    <location>
        <position position="121"/>
    </location>
    <ligand>
        <name>1-deoxy-D-xylulose 5-phosphate</name>
        <dbReference type="ChEBI" id="CHEBI:57792"/>
    </ligand>
</feature>
<dbReference type="Pfam" id="PF02670">
    <property type="entry name" value="DXP_reductoisom"/>
    <property type="match status" value="1"/>
</dbReference>
<dbReference type="Gene3D" id="1.10.1740.10">
    <property type="match status" value="1"/>
</dbReference>
<keyword evidence="13" id="KW-0413">Isomerase</keyword>
<dbReference type="GO" id="GO:0016853">
    <property type="term" value="F:isomerase activity"/>
    <property type="evidence" value="ECO:0007669"/>
    <property type="project" value="UniProtKB-KW"/>
</dbReference>
<feature type="binding site" evidence="9">
    <location>
        <position position="208"/>
    </location>
    <ligand>
        <name>1-deoxy-D-xylulose 5-phosphate</name>
        <dbReference type="ChEBI" id="CHEBI:57792"/>
    </ligand>
</feature>
<dbReference type="NCBIfam" id="TIGR00243">
    <property type="entry name" value="Dxr"/>
    <property type="match status" value="1"/>
</dbReference>
<accession>A0A1I7NFX1</accession>
<feature type="binding site" evidence="9">
    <location>
        <position position="172"/>
    </location>
    <ligand>
        <name>1-deoxy-D-xylulose 5-phosphate</name>
        <dbReference type="ChEBI" id="CHEBI:57792"/>
    </ligand>
</feature>
<feature type="binding site" evidence="9">
    <location>
        <position position="147"/>
    </location>
    <ligand>
        <name>1-deoxy-D-xylulose 5-phosphate</name>
        <dbReference type="ChEBI" id="CHEBI:57792"/>
    </ligand>
</feature>
<dbReference type="PANTHER" id="PTHR30525">
    <property type="entry name" value="1-DEOXY-D-XYLULOSE 5-PHOSPHATE REDUCTOISOMERASE"/>
    <property type="match status" value="1"/>
</dbReference>
<evidence type="ECO:0000256" key="8">
    <source>
        <dbReference type="ARBA" id="ARBA00048543"/>
    </source>
</evidence>
<comment type="catalytic activity">
    <reaction evidence="8">
        <text>2-C-methyl-D-erythritol 4-phosphate + NADP(+) = 1-deoxy-D-xylulose 5-phosphate + NADPH + H(+)</text>
        <dbReference type="Rhea" id="RHEA:13717"/>
        <dbReference type="ChEBI" id="CHEBI:15378"/>
        <dbReference type="ChEBI" id="CHEBI:57783"/>
        <dbReference type="ChEBI" id="CHEBI:57792"/>
        <dbReference type="ChEBI" id="CHEBI:58262"/>
        <dbReference type="ChEBI" id="CHEBI:58349"/>
        <dbReference type="EC" id="1.1.1.267"/>
    </reaction>
    <physiologicalReaction direction="right-to-left" evidence="8">
        <dbReference type="Rhea" id="RHEA:13719"/>
    </physiologicalReaction>
</comment>
<evidence type="ECO:0000256" key="7">
    <source>
        <dbReference type="ARBA" id="ARBA00023229"/>
    </source>
</evidence>
<protein>
    <recommendedName>
        <fullName evidence="9">1-deoxy-D-xylulose 5-phosphate reductoisomerase</fullName>
        <shortName evidence="9">DXP reductoisomerase</shortName>
        <ecNumber evidence="9">1.1.1.267</ecNumber>
    </recommendedName>
    <alternativeName>
        <fullName evidence="9">1-deoxyxylulose-5-phosphate reductoisomerase</fullName>
    </alternativeName>
    <alternativeName>
        <fullName evidence="9">2-C-methyl-D-erythritol 4-phosphate synthase</fullName>
    </alternativeName>
</protein>